<feature type="domain" description="F-box" evidence="1">
    <location>
        <begin position="1"/>
        <end position="36"/>
    </location>
</feature>
<accession>A0A9P3PYB2</accession>
<dbReference type="SUPFAM" id="SSF81383">
    <property type="entry name" value="F-box domain"/>
    <property type="match status" value="2"/>
</dbReference>
<dbReference type="OrthoDB" id="2878159at2759"/>
<name>A0A9P3PYB2_LYOSH</name>
<gene>
    <name evidence="2" type="ORF">LshimejAT787_1402060</name>
</gene>
<proteinExistence type="predicted"/>
<comment type="caution">
    <text evidence="2">The sequence shown here is derived from an EMBL/GenBank/DDBJ whole genome shotgun (WGS) entry which is preliminary data.</text>
</comment>
<dbReference type="InterPro" id="IPR032675">
    <property type="entry name" value="LRR_dom_sf"/>
</dbReference>
<dbReference type="Proteomes" id="UP001063166">
    <property type="component" value="Unassembled WGS sequence"/>
</dbReference>
<evidence type="ECO:0000259" key="1">
    <source>
        <dbReference type="PROSITE" id="PS50181"/>
    </source>
</evidence>
<evidence type="ECO:0000313" key="2">
    <source>
        <dbReference type="EMBL" id="GLB43694.1"/>
    </source>
</evidence>
<dbReference type="InterPro" id="IPR036047">
    <property type="entry name" value="F-box-like_dom_sf"/>
</dbReference>
<dbReference type="AlphaFoldDB" id="A0A9P3PYB2"/>
<dbReference type="InterPro" id="IPR001810">
    <property type="entry name" value="F-box_dom"/>
</dbReference>
<dbReference type="Pfam" id="PF00646">
    <property type="entry name" value="F-box"/>
    <property type="match status" value="1"/>
</dbReference>
<dbReference type="Gene3D" id="3.80.10.10">
    <property type="entry name" value="Ribonuclease Inhibitor"/>
    <property type="match status" value="1"/>
</dbReference>
<reference evidence="2" key="1">
    <citation type="submission" date="2022-07" db="EMBL/GenBank/DDBJ databases">
        <title>The genome of Lyophyllum shimeji provides insight into the initial evolution of ectomycorrhizal fungal genome.</title>
        <authorList>
            <person name="Kobayashi Y."/>
            <person name="Shibata T."/>
            <person name="Hirakawa H."/>
            <person name="Shigenobu S."/>
            <person name="Nishiyama T."/>
            <person name="Yamada A."/>
            <person name="Hasebe M."/>
            <person name="Kawaguchi M."/>
        </authorList>
    </citation>
    <scope>NUCLEOTIDE SEQUENCE</scope>
    <source>
        <strain evidence="2">AT787</strain>
    </source>
</reference>
<dbReference type="PROSITE" id="PS50181">
    <property type="entry name" value="FBOX"/>
    <property type="match status" value="2"/>
</dbReference>
<feature type="domain" description="F-box" evidence="1">
    <location>
        <begin position="515"/>
        <end position="561"/>
    </location>
</feature>
<sequence>MELSSIPREPLLHILEHLNDDELYILPHLCRRLNQLAIPILLRRQGVSITNTKAAIVRITLSEQRRTLSALRTAFFITSIIRLSCKFTPKDKENPGPETFRNDLREVVSLITRPIPVGFQVLHVELEGAYTFTSPSEERHLCDELFIRPKPCQSMRVSDENGDTRVYCHDPHAPPGALFQRMQALQLSTRLKLSCWGHRSRSSNRHPSFTLNTYQLYHHRQLLPDNLPRTLTALRTVVFLSLQWSGIWGAAWSDILPRIAAAATELRTVAVDPTGIYLYDLVKFISSLPKIEHLLVRSPNDLRGYHEKQLTVSTPPKLPLLTYLSADLAYLPVLLAGNLPKLRDLYILAPIRRGTIFSPNSEKILTEVVSRLEQRDNLWSLEIHLSAFLPDVHAISRNLDDFFRSAVGLGTRSPYAAITDLKIFGVTPLRTRQDYEAFAQVLSQWLRRFPGAQKLSLSGESCIEPSVYPIFLFLHAIHTQAPNIWSVVIQDTFYNVVKTMTEHERTVVPTTRSPTRKLGDLDEDIFYVIFHYLETQELYPLSTLSRNLRAWVLPVYLWRRGYQKPTTAIAVSLTNHTMESLTDLSALILSPIQSISSLSFRISPMARLFVVFEFLRRLLRLVRKLSTIEVVTLDLGVRPYNLMPEPARESAKVVWTELLVSIMNAISEKAKAFNATGQGVFGSLTLPCLGNILDQGPDLPKDRVPPPMKRTLTGFDIECDILRLPALRDWFAVALKDNTKVTRLSLSRLTHVEIPFIEEAACSLPMLRALKMEGYDVLPEDILYILSRFPLLSSLSLEECNYFDPRTMRPGPVIGRKPQLSHLRDLAAPVEYIVFLLERADALPALENIKVTTIAYLGAMFVTNALKTLQTLNDCLDRLHSRGRFPTLAITTGIKPYMQVRGFTDGGWEVIARSTTTLHMEIENGWGIDVLLTTGTFRRFLRPWIGLQHLVMKSSSFPEESGSLEKIVTHLRSAKLCPNLRTVATQTWNGTGYELQLTEVPVRNDSMVSGG</sequence>
<keyword evidence="3" id="KW-1185">Reference proteome</keyword>
<dbReference type="EMBL" id="BRPK01000014">
    <property type="protein sequence ID" value="GLB43694.1"/>
    <property type="molecule type" value="Genomic_DNA"/>
</dbReference>
<dbReference type="SUPFAM" id="SSF52047">
    <property type="entry name" value="RNI-like"/>
    <property type="match status" value="2"/>
</dbReference>
<protein>
    <recommendedName>
        <fullName evidence="1">F-box domain-containing protein</fullName>
    </recommendedName>
</protein>
<organism evidence="2 3">
    <name type="scientific">Lyophyllum shimeji</name>
    <name type="common">Hon-shimeji</name>
    <name type="synonym">Tricholoma shimeji</name>
    <dbReference type="NCBI Taxonomy" id="47721"/>
    <lineage>
        <taxon>Eukaryota</taxon>
        <taxon>Fungi</taxon>
        <taxon>Dikarya</taxon>
        <taxon>Basidiomycota</taxon>
        <taxon>Agaricomycotina</taxon>
        <taxon>Agaricomycetes</taxon>
        <taxon>Agaricomycetidae</taxon>
        <taxon>Agaricales</taxon>
        <taxon>Tricholomatineae</taxon>
        <taxon>Lyophyllaceae</taxon>
        <taxon>Lyophyllum</taxon>
    </lineage>
</organism>
<evidence type="ECO:0000313" key="3">
    <source>
        <dbReference type="Proteomes" id="UP001063166"/>
    </source>
</evidence>